<accession>A0A0D6L7Y5</accession>
<dbReference type="Proteomes" id="UP000054495">
    <property type="component" value="Unassembled WGS sequence"/>
</dbReference>
<evidence type="ECO:0000256" key="1">
    <source>
        <dbReference type="SAM" id="Coils"/>
    </source>
</evidence>
<dbReference type="InterPro" id="IPR002109">
    <property type="entry name" value="Glutaredoxin"/>
</dbReference>
<dbReference type="EMBL" id="KE125555">
    <property type="protein sequence ID" value="EPB67870.1"/>
    <property type="molecule type" value="Genomic_DNA"/>
</dbReference>
<dbReference type="PANTHER" id="PTHR45694:SF5">
    <property type="entry name" value="GLUTAREDOXIN 2"/>
    <property type="match status" value="1"/>
</dbReference>
<evidence type="ECO:0000256" key="2">
    <source>
        <dbReference type="SAM" id="Phobius"/>
    </source>
</evidence>
<dbReference type="PANTHER" id="PTHR45694">
    <property type="entry name" value="GLUTAREDOXIN 2"/>
    <property type="match status" value="1"/>
</dbReference>
<protein>
    <submittedName>
        <fullName evidence="4">Glutaredoxin</fullName>
    </submittedName>
</protein>
<dbReference type="CDD" id="cd03419">
    <property type="entry name" value="GRX_GRXh_1_2_like"/>
    <property type="match status" value="1"/>
</dbReference>
<dbReference type="PRINTS" id="PR00160">
    <property type="entry name" value="GLUTAREDOXIN"/>
</dbReference>
<proteinExistence type="predicted"/>
<reference evidence="4 5" key="1">
    <citation type="submission" date="2013-05" db="EMBL/GenBank/DDBJ databases">
        <title>Draft genome of the parasitic nematode Anyclostoma ceylanicum.</title>
        <authorList>
            <person name="Mitreva M."/>
        </authorList>
    </citation>
    <scope>NUCLEOTIDE SEQUENCE [LARGE SCALE GENOMIC DNA]</scope>
</reference>
<dbReference type="GO" id="GO:0015038">
    <property type="term" value="F:glutathione disulfide oxidoreductase activity"/>
    <property type="evidence" value="ECO:0007669"/>
    <property type="project" value="TreeGrafter"/>
</dbReference>
<evidence type="ECO:0000313" key="5">
    <source>
        <dbReference type="Proteomes" id="UP000054495"/>
    </source>
</evidence>
<name>A0A0D6L7Y5_9BILA</name>
<keyword evidence="1" id="KW-0175">Coiled coil</keyword>
<keyword evidence="2" id="KW-0812">Transmembrane</keyword>
<feature type="coiled-coil region" evidence="1">
    <location>
        <begin position="68"/>
        <end position="101"/>
    </location>
</feature>
<organism evidence="4 5">
    <name type="scientific">Ancylostoma ceylanicum</name>
    <dbReference type="NCBI Taxonomy" id="53326"/>
    <lineage>
        <taxon>Eukaryota</taxon>
        <taxon>Metazoa</taxon>
        <taxon>Ecdysozoa</taxon>
        <taxon>Nematoda</taxon>
        <taxon>Chromadorea</taxon>
        <taxon>Rhabditida</taxon>
        <taxon>Rhabditina</taxon>
        <taxon>Rhabditomorpha</taxon>
        <taxon>Strongyloidea</taxon>
        <taxon>Ancylostomatidae</taxon>
        <taxon>Ancylostomatinae</taxon>
        <taxon>Ancylostoma</taxon>
    </lineage>
</organism>
<dbReference type="InterPro" id="IPR014025">
    <property type="entry name" value="Glutaredoxin_subgr"/>
</dbReference>
<gene>
    <name evidence="4" type="ORF">ANCCEY_13035</name>
</gene>
<evidence type="ECO:0000313" key="4">
    <source>
        <dbReference type="EMBL" id="EPB67870.1"/>
    </source>
</evidence>
<dbReference type="Pfam" id="PF00462">
    <property type="entry name" value="Glutaredoxin"/>
    <property type="match status" value="1"/>
</dbReference>
<dbReference type="AlphaFoldDB" id="A0A0D6L7Y5"/>
<feature type="transmembrane region" description="Helical" evidence="2">
    <location>
        <begin position="6"/>
        <end position="27"/>
    </location>
</feature>
<evidence type="ECO:0000259" key="3">
    <source>
        <dbReference type="Pfam" id="PF00462"/>
    </source>
</evidence>
<keyword evidence="2" id="KW-1133">Transmembrane helix</keyword>
<dbReference type="Gene3D" id="3.40.30.10">
    <property type="entry name" value="Glutaredoxin"/>
    <property type="match status" value="1"/>
</dbReference>
<keyword evidence="5" id="KW-1185">Reference proteome</keyword>
<feature type="domain" description="Glutaredoxin" evidence="3">
    <location>
        <begin position="141"/>
        <end position="208"/>
    </location>
</feature>
<dbReference type="InterPro" id="IPR036249">
    <property type="entry name" value="Thioredoxin-like_sf"/>
</dbReference>
<keyword evidence="2" id="KW-0472">Membrane</keyword>
<sequence>MIAYVWGYIAPLGWPIFFAFFISYMLYSRMIKPKLDEVIEAQKVIEQKKFDEDLNLRFAQRIIAVRQKQQLEHDCISQEEKRAAEEAARKKLKELEERERMKSVLEATLLTHDLNAHKKKASDATRSPSELIDAFISSKPIVVFSKTWCQFCRKAKAALATYRLNQRYYEYIELDERTDLPGDDILDELEKRYGSKSVPKVFIGGEFIGGADDVIQLLHDGKLEELIDNALGIH</sequence>
<dbReference type="GO" id="GO:0034599">
    <property type="term" value="P:cellular response to oxidative stress"/>
    <property type="evidence" value="ECO:0007669"/>
    <property type="project" value="TreeGrafter"/>
</dbReference>
<dbReference type="GO" id="GO:0005737">
    <property type="term" value="C:cytoplasm"/>
    <property type="evidence" value="ECO:0007669"/>
    <property type="project" value="TreeGrafter"/>
</dbReference>
<dbReference type="PROSITE" id="PS51354">
    <property type="entry name" value="GLUTAREDOXIN_2"/>
    <property type="match status" value="1"/>
</dbReference>
<dbReference type="SUPFAM" id="SSF52833">
    <property type="entry name" value="Thioredoxin-like"/>
    <property type="match status" value="1"/>
</dbReference>